<dbReference type="EMBL" id="CAJVPV010012037">
    <property type="protein sequence ID" value="CAG8666907.1"/>
    <property type="molecule type" value="Genomic_DNA"/>
</dbReference>
<gene>
    <name evidence="2" type="ORF">AMORRO_LOCUS10658</name>
</gene>
<organism evidence="2 3">
    <name type="scientific">Acaulospora morrowiae</name>
    <dbReference type="NCBI Taxonomy" id="94023"/>
    <lineage>
        <taxon>Eukaryota</taxon>
        <taxon>Fungi</taxon>
        <taxon>Fungi incertae sedis</taxon>
        <taxon>Mucoromycota</taxon>
        <taxon>Glomeromycotina</taxon>
        <taxon>Glomeromycetes</taxon>
        <taxon>Diversisporales</taxon>
        <taxon>Acaulosporaceae</taxon>
        <taxon>Acaulospora</taxon>
    </lineage>
</organism>
<feature type="region of interest" description="Disordered" evidence="1">
    <location>
        <begin position="138"/>
        <end position="173"/>
    </location>
</feature>
<sequence length="559" mass="65932">PLSRNRTMSNEFQKYFTRSSIDWNIIDFLEECSEEQFQKKIDKYLRSLDTIVAREQGRRKEKARTARLIQHWSHWGTNDPLGCLCLKPWEPRSDYDLARSWEKNKSDKTINSHSIVIQNSILTEGCCGNNFNWSNSASKQIQKRDQEEDDDFKEGASKKARQDKNDVFNDDGEEDKDIIISEDEYDLLTQTPHDTTVDCKLIISNICIRSKIEEWRKKSKYVEELHKQDLMRYNILDTTKSSATEARKLLKEHWDNIIERIEEFLSFRSYIPNYAFTSSQDTEQDGRAEDVKQYLKNLTKNASTVNKLCNTIKTEREKLRANGNTRWKKQVLQLMKIFQKQFLNGRNRLKEDQTEGDYIIKFISHIYTILFEDKSFLECSWGESTLRYSTFLFNRSLRDDDRRCSGNKIDAILSMVDMDFLEFSTLEVSGPPSCLDHSHYVGDKNKTAKMLKIILNYIKIKYPGDFEVFRRIKVYGIQIYDHNFYIYSMCMPFAGIYYFKLEKKFSYPTITQLISTKLPRFASNLWIMRDMIISSAKSILIYIDNSTSESSEEDSKIDE</sequence>
<evidence type="ECO:0000313" key="3">
    <source>
        <dbReference type="Proteomes" id="UP000789342"/>
    </source>
</evidence>
<name>A0A9N9H8G3_9GLOM</name>
<keyword evidence="3" id="KW-1185">Reference proteome</keyword>
<dbReference type="OrthoDB" id="2443197at2759"/>
<dbReference type="AlphaFoldDB" id="A0A9N9H8G3"/>
<dbReference type="Proteomes" id="UP000789342">
    <property type="component" value="Unassembled WGS sequence"/>
</dbReference>
<proteinExistence type="predicted"/>
<protein>
    <submittedName>
        <fullName evidence="2">9948_t:CDS:1</fullName>
    </submittedName>
</protein>
<evidence type="ECO:0000313" key="2">
    <source>
        <dbReference type="EMBL" id="CAG8666907.1"/>
    </source>
</evidence>
<feature type="non-terminal residue" evidence="2">
    <location>
        <position position="1"/>
    </location>
</feature>
<comment type="caution">
    <text evidence="2">The sequence shown here is derived from an EMBL/GenBank/DDBJ whole genome shotgun (WGS) entry which is preliminary data.</text>
</comment>
<evidence type="ECO:0000256" key="1">
    <source>
        <dbReference type="SAM" id="MobiDB-lite"/>
    </source>
</evidence>
<feature type="compositionally biased region" description="Basic and acidic residues" evidence="1">
    <location>
        <begin position="153"/>
        <end position="167"/>
    </location>
</feature>
<accession>A0A9N9H8G3</accession>
<reference evidence="2" key="1">
    <citation type="submission" date="2021-06" db="EMBL/GenBank/DDBJ databases">
        <authorList>
            <person name="Kallberg Y."/>
            <person name="Tangrot J."/>
            <person name="Rosling A."/>
        </authorList>
    </citation>
    <scope>NUCLEOTIDE SEQUENCE</scope>
    <source>
        <strain evidence="2">CL551</strain>
    </source>
</reference>
<feature type="non-terminal residue" evidence="2">
    <location>
        <position position="559"/>
    </location>
</feature>